<feature type="compositionally biased region" description="Polar residues" evidence="1">
    <location>
        <begin position="373"/>
        <end position="385"/>
    </location>
</feature>
<dbReference type="HOGENOM" id="CLU_309541_0_0_1"/>
<sequence>MATLQQRPPRSALPGREIRPFPARNPSYRALSIIDAYNTDELPPPLLENEENPPAVLQSIQRLHSKHETLNESYASSFDIDEAYGSGEADLNEDEMGDVIALDEYDPYRPISPPPRTSSRQPKTEVRMVNDEVKPDVPPKANQYQDVSDASKAPPPPAKDVRGLNSRSETALAMLNDPAIQPALPPKDEPKPGGFLAAASKSASQLSLVNTPRSANIEKALPGVPRKEVVNSPAVPKKDIVNSPAVPQKDVVNTPNAPAKDVPGPTVPKKDLEDGPVPPRKQVANNPIEGAWMERRRSKALPGLPSKPNVDLTSRKDSMILSDKDGDESVTASPRTKRSATLSSDLNSPRPSFEEAAARTKKGITRTGKPASLSLTRSNGSTAESIAQPALESLRPPARAVLPSTKLSPVSQLLEDTSSTATVTATAPAQDDQPYVAPNAVTSIAHDNSKAAPGDHRRTSIDHASLADDESPARPDMHRIKNLVKRKPVGAGKENNNQPPTSPATKSVTKAGPPLPANPYPVSRHARNSSYDATLSPTSNQSLEAFPPLETQTSSTTAILAPEAEPAQPSTPPVLRSPTPLSQLDVSPSKYAANKKPESDLRTVDEERQSQVLGQGASGLLKFFAAQRSLQDNFSKDTPSSPIFNPSAVIDNESKRASFFHASLLEHIKERPSSSNAPQLSTTQLHCHTDHGGKWFTSANTVHPINCSVCDVEGGPRLTCSSCGLRVCQGCYEDIKTRAENTGFGKSLKAAKEETERMRAEFAARRARTNTGVTERTVTPSRPGSPGVYPTETDSPYANQLGATSTQSLPGIMRPRPSQGDLRGQQYPPSAWNRMPVPPYGRAPPRRQRLSVGSMQAPDVPPTPRIPDQYIGDRNSNLSIPRSSNGSEMEMRGRTGPSPERGARYGSPMRGPQSSRSRSRPRAPMPIDYDPMAEIRRAPTGPYPDIRGTAMR</sequence>
<feature type="compositionally biased region" description="Acidic residues" evidence="1">
    <location>
        <begin position="90"/>
        <end position="105"/>
    </location>
</feature>
<dbReference type="STRING" id="253628.A0A0D2A7W3"/>
<dbReference type="Proteomes" id="UP000053259">
    <property type="component" value="Unassembled WGS sequence"/>
</dbReference>
<organism evidence="2 3">
    <name type="scientific">Verruconis gallopava</name>
    <dbReference type="NCBI Taxonomy" id="253628"/>
    <lineage>
        <taxon>Eukaryota</taxon>
        <taxon>Fungi</taxon>
        <taxon>Dikarya</taxon>
        <taxon>Ascomycota</taxon>
        <taxon>Pezizomycotina</taxon>
        <taxon>Dothideomycetes</taxon>
        <taxon>Pleosporomycetidae</taxon>
        <taxon>Venturiales</taxon>
        <taxon>Sympoventuriaceae</taxon>
        <taxon>Verruconis</taxon>
    </lineage>
</organism>
<feature type="region of interest" description="Disordered" evidence="1">
    <location>
        <begin position="85"/>
        <end position="608"/>
    </location>
</feature>
<feature type="compositionally biased region" description="Basic and acidic residues" evidence="1">
    <location>
        <begin position="595"/>
        <end position="608"/>
    </location>
</feature>
<gene>
    <name evidence="2" type="ORF">PV09_06102</name>
</gene>
<dbReference type="VEuPathDB" id="FungiDB:PV09_06102"/>
<dbReference type="AlphaFoldDB" id="A0A0D2A7W3"/>
<keyword evidence="3" id="KW-1185">Reference proteome</keyword>
<feature type="region of interest" description="Disordered" evidence="1">
    <location>
        <begin position="1"/>
        <end position="24"/>
    </location>
</feature>
<reference evidence="2 3" key="1">
    <citation type="submission" date="2015-01" db="EMBL/GenBank/DDBJ databases">
        <title>The Genome Sequence of Ochroconis gallopava CBS43764.</title>
        <authorList>
            <consortium name="The Broad Institute Genomics Platform"/>
            <person name="Cuomo C."/>
            <person name="de Hoog S."/>
            <person name="Gorbushina A."/>
            <person name="Stielow B."/>
            <person name="Teixiera M."/>
            <person name="Abouelleil A."/>
            <person name="Chapman S.B."/>
            <person name="Priest M."/>
            <person name="Young S.K."/>
            <person name="Wortman J."/>
            <person name="Nusbaum C."/>
            <person name="Birren B."/>
        </authorList>
    </citation>
    <scope>NUCLEOTIDE SEQUENCE [LARGE SCALE GENOMIC DNA]</scope>
    <source>
        <strain evidence="2 3">CBS 43764</strain>
    </source>
</reference>
<feature type="compositionally biased region" description="Polar residues" evidence="1">
    <location>
        <begin position="405"/>
        <end position="416"/>
    </location>
</feature>
<dbReference type="EMBL" id="KN847548">
    <property type="protein sequence ID" value="KIW02665.1"/>
    <property type="molecule type" value="Genomic_DNA"/>
</dbReference>
<feature type="compositionally biased region" description="Polar residues" evidence="1">
    <location>
        <begin position="874"/>
        <end position="887"/>
    </location>
</feature>
<dbReference type="GeneID" id="27314075"/>
<feature type="compositionally biased region" description="Low complexity" evidence="1">
    <location>
        <begin position="906"/>
        <end position="916"/>
    </location>
</feature>
<feature type="compositionally biased region" description="Basic and acidic residues" evidence="1">
    <location>
        <begin position="447"/>
        <end position="461"/>
    </location>
</feature>
<dbReference type="OrthoDB" id="3926918at2759"/>
<proteinExistence type="predicted"/>
<evidence type="ECO:0000313" key="2">
    <source>
        <dbReference type="EMBL" id="KIW02665.1"/>
    </source>
</evidence>
<name>A0A0D2A7W3_9PEZI</name>
<dbReference type="RefSeq" id="XP_016212534.1">
    <property type="nucleotide sequence ID" value="XM_016359698.1"/>
</dbReference>
<dbReference type="InParanoid" id="A0A0D2A7W3"/>
<feature type="compositionally biased region" description="Polar residues" evidence="1">
    <location>
        <begin position="494"/>
        <end position="508"/>
    </location>
</feature>
<feature type="compositionally biased region" description="Low complexity" evidence="1">
    <location>
        <begin position="196"/>
        <end position="208"/>
    </location>
</feature>
<feature type="compositionally biased region" description="Basic and acidic residues" evidence="1">
    <location>
        <begin position="313"/>
        <end position="324"/>
    </location>
</feature>
<feature type="compositionally biased region" description="Low complexity" evidence="1">
    <location>
        <begin position="417"/>
        <end position="429"/>
    </location>
</feature>
<feature type="compositionally biased region" description="Polar residues" evidence="1">
    <location>
        <begin position="528"/>
        <end position="543"/>
    </location>
</feature>
<accession>A0A0D2A7W3</accession>
<feature type="compositionally biased region" description="Polar residues" evidence="1">
    <location>
        <begin position="330"/>
        <end position="350"/>
    </location>
</feature>
<feature type="region of interest" description="Disordered" evidence="1">
    <location>
        <begin position="765"/>
        <end position="952"/>
    </location>
</feature>
<feature type="compositionally biased region" description="Polar residues" evidence="1">
    <location>
        <begin position="769"/>
        <end position="782"/>
    </location>
</feature>
<evidence type="ECO:0000256" key="1">
    <source>
        <dbReference type="SAM" id="MobiDB-lite"/>
    </source>
</evidence>
<protein>
    <submittedName>
        <fullName evidence="2">Uncharacterized protein</fullName>
    </submittedName>
</protein>
<feature type="compositionally biased region" description="Basic and acidic residues" evidence="1">
    <location>
        <begin position="122"/>
        <end position="137"/>
    </location>
</feature>
<feature type="compositionally biased region" description="Polar residues" evidence="1">
    <location>
        <begin position="792"/>
        <end position="809"/>
    </location>
</feature>
<evidence type="ECO:0000313" key="3">
    <source>
        <dbReference type="Proteomes" id="UP000053259"/>
    </source>
</evidence>